<evidence type="ECO:0000259" key="2">
    <source>
        <dbReference type="Pfam" id="PF10816"/>
    </source>
</evidence>
<feature type="domain" description="DUF2760" evidence="2">
    <location>
        <begin position="80"/>
        <end position="201"/>
    </location>
</feature>
<evidence type="ECO:0000313" key="4">
    <source>
        <dbReference type="Proteomes" id="UP000199317"/>
    </source>
</evidence>
<dbReference type="AlphaFoldDB" id="A0A1H0L1E4"/>
<feature type="region of interest" description="Disordered" evidence="1">
    <location>
        <begin position="41"/>
        <end position="72"/>
    </location>
</feature>
<dbReference type="Proteomes" id="UP000199317">
    <property type="component" value="Unassembled WGS sequence"/>
</dbReference>
<protein>
    <recommendedName>
        <fullName evidence="2">DUF2760 domain-containing protein</fullName>
    </recommendedName>
</protein>
<gene>
    <name evidence="3" type="ORF">SAMN04489708_10216</name>
</gene>
<reference evidence="4" key="1">
    <citation type="submission" date="2016-10" db="EMBL/GenBank/DDBJ databases">
        <authorList>
            <person name="Varghese N."/>
            <person name="Submissions S."/>
        </authorList>
    </citation>
    <scope>NUCLEOTIDE SEQUENCE [LARGE SCALE GENOMIC DNA]</scope>
    <source>
        <strain evidence="4">DSM 17101</strain>
    </source>
</reference>
<keyword evidence="4" id="KW-1185">Reference proteome</keyword>
<dbReference type="OrthoDB" id="21395at2"/>
<dbReference type="EMBL" id="FNJL01000002">
    <property type="protein sequence ID" value="SDO61791.1"/>
    <property type="molecule type" value="Genomic_DNA"/>
</dbReference>
<sequence>MTEPQELPFLSRLSLAIGSFFALLGDGRLAARVQALRSGAPLASEVPPPAPAPAPVQAPPPPPPAPVPAPTPVRATANVDAALQLLALLQRESRFVDFLQEDIGAYSDADVGAAARLLHGGARKVLQDTFDLEPVRTEAEGSRLTLPTGFDAATVRVTGNVVGQPPFTGTLQHKGWHATAVRLPALTEGHDTRVIAPAEVEL</sequence>
<proteinExistence type="predicted"/>
<dbReference type="Pfam" id="PF10816">
    <property type="entry name" value="DUF2760"/>
    <property type="match status" value="1"/>
</dbReference>
<organism evidence="3 4">
    <name type="scientific">Paracidovorax cattleyae</name>
    <dbReference type="NCBI Taxonomy" id="80868"/>
    <lineage>
        <taxon>Bacteria</taxon>
        <taxon>Pseudomonadati</taxon>
        <taxon>Pseudomonadota</taxon>
        <taxon>Betaproteobacteria</taxon>
        <taxon>Burkholderiales</taxon>
        <taxon>Comamonadaceae</taxon>
        <taxon>Paracidovorax</taxon>
    </lineage>
</organism>
<evidence type="ECO:0000256" key="1">
    <source>
        <dbReference type="SAM" id="MobiDB-lite"/>
    </source>
</evidence>
<dbReference type="RefSeq" id="WP_092831967.1">
    <property type="nucleotide sequence ID" value="NZ_FNJL01000002.1"/>
</dbReference>
<dbReference type="InterPro" id="IPR021212">
    <property type="entry name" value="DUF2760"/>
</dbReference>
<accession>A0A1H0L1E4</accession>
<name>A0A1H0L1E4_9BURK</name>
<evidence type="ECO:0000313" key="3">
    <source>
        <dbReference type="EMBL" id="SDO61791.1"/>
    </source>
</evidence>
<feature type="compositionally biased region" description="Pro residues" evidence="1">
    <location>
        <begin position="46"/>
        <end position="71"/>
    </location>
</feature>